<evidence type="ECO:0000256" key="2">
    <source>
        <dbReference type="ARBA" id="ARBA00022801"/>
    </source>
</evidence>
<evidence type="ECO:0000259" key="4">
    <source>
        <dbReference type="SMART" id="SM00797"/>
    </source>
</evidence>
<evidence type="ECO:0000256" key="3">
    <source>
        <dbReference type="ARBA" id="ARBA00022840"/>
    </source>
</evidence>
<dbReference type="PANTHER" id="PTHR43309:SF3">
    <property type="entry name" value="5-OXOPROLINASE SUBUNIT C"/>
    <property type="match status" value="1"/>
</dbReference>
<sequence length="320" mass="33980">MSIEVLSPGLATSVQAAPRTGFRHLGVAGAGALDAWSQAIANLLVGNPPQAATLEATLTGPTLRLERDACVAVCGGGFELCVDGIEVGDSRPLYLPAGSTVRVGRARAGARAYIAVRGGIQVEALLGSLSTDLRGGFGGFEGRLLRKGDRLDLAPDAGSGIRRRHVPGWWIDSACSDQVGPARVRVLPGSDATQPADALFAREWTVAAASNRQGLRLTGETVALRDGRERISEPVAPGTIQLPGDGQPIILLADAQTHGGYPRMGHVIRADWPLLAQRRPGDRLLFQPCSREEAVTALARQRQQLARIRLAIRSRQDRHD</sequence>
<dbReference type="RefSeq" id="WP_123522032.1">
    <property type="nucleotide sequence ID" value="NZ_JBHLWF010000031.1"/>
</dbReference>
<dbReference type="SUPFAM" id="SSF50891">
    <property type="entry name" value="Cyclophilin-like"/>
    <property type="match status" value="1"/>
</dbReference>
<dbReference type="Gene3D" id="2.40.100.10">
    <property type="entry name" value="Cyclophilin-like"/>
    <property type="match status" value="1"/>
</dbReference>
<dbReference type="SMART" id="SM00797">
    <property type="entry name" value="AHS2"/>
    <property type="match status" value="1"/>
</dbReference>
<feature type="domain" description="Carboxyltransferase" evidence="4">
    <location>
        <begin position="24"/>
        <end position="305"/>
    </location>
</feature>
<accession>A0A4R3LGI9</accession>
<dbReference type="InterPro" id="IPR003778">
    <property type="entry name" value="CT_A_B"/>
</dbReference>
<keyword evidence="6" id="KW-1185">Reference proteome</keyword>
<keyword evidence="3" id="KW-0067">ATP-binding</keyword>
<gene>
    <name evidence="5" type="ORF">EDC25_10637</name>
</gene>
<reference evidence="5 6" key="1">
    <citation type="submission" date="2019-03" db="EMBL/GenBank/DDBJ databases">
        <title>Genomic Encyclopedia of Type Strains, Phase IV (KMG-IV): sequencing the most valuable type-strain genomes for metagenomic binning, comparative biology and taxonomic classification.</title>
        <authorList>
            <person name="Goeker M."/>
        </authorList>
    </citation>
    <scope>NUCLEOTIDE SEQUENCE [LARGE SCALE GENOMIC DNA]</scope>
    <source>
        <strain evidence="5 6">DSM 21944</strain>
    </source>
</reference>
<organism evidence="5 6">
    <name type="scientific">Pseudofulvimonas gallinarii</name>
    <dbReference type="NCBI Taxonomy" id="634155"/>
    <lineage>
        <taxon>Bacteria</taxon>
        <taxon>Pseudomonadati</taxon>
        <taxon>Pseudomonadota</taxon>
        <taxon>Gammaproteobacteria</taxon>
        <taxon>Lysobacterales</taxon>
        <taxon>Rhodanobacteraceae</taxon>
        <taxon>Pseudofulvimonas</taxon>
    </lineage>
</organism>
<proteinExistence type="predicted"/>
<dbReference type="AlphaFoldDB" id="A0A4R3LGI9"/>
<keyword evidence="1" id="KW-0547">Nucleotide-binding</keyword>
<protein>
    <submittedName>
        <fullName evidence="5">Antagonist of KipI</fullName>
    </submittedName>
</protein>
<evidence type="ECO:0000256" key="1">
    <source>
        <dbReference type="ARBA" id="ARBA00022741"/>
    </source>
</evidence>
<dbReference type="GO" id="GO:0016787">
    <property type="term" value="F:hydrolase activity"/>
    <property type="evidence" value="ECO:0007669"/>
    <property type="project" value="UniProtKB-KW"/>
</dbReference>
<comment type="caution">
    <text evidence="5">The sequence shown here is derived from an EMBL/GenBank/DDBJ whole genome shotgun (WGS) entry which is preliminary data.</text>
</comment>
<dbReference type="Pfam" id="PF02626">
    <property type="entry name" value="CT_A_B"/>
    <property type="match status" value="1"/>
</dbReference>
<name>A0A4R3LGI9_9GAMM</name>
<dbReference type="PANTHER" id="PTHR43309">
    <property type="entry name" value="5-OXOPROLINASE SUBUNIT C"/>
    <property type="match status" value="1"/>
</dbReference>
<dbReference type="GO" id="GO:0005524">
    <property type="term" value="F:ATP binding"/>
    <property type="evidence" value="ECO:0007669"/>
    <property type="project" value="UniProtKB-KW"/>
</dbReference>
<dbReference type="InterPro" id="IPR029000">
    <property type="entry name" value="Cyclophilin-like_dom_sf"/>
</dbReference>
<dbReference type="NCBIfam" id="TIGR00724">
    <property type="entry name" value="urea_amlyse_rel"/>
    <property type="match status" value="1"/>
</dbReference>
<dbReference type="EMBL" id="SMAF01000006">
    <property type="protein sequence ID" value="TCS99199.1"/>
    <property type="molecule type" value="Genomic_DNA"/>
</dbReference>
<dbReference type="OrthoDB" id="9768696at2"/>
<evidence type="ECO:0000313" key="6">
    <source>
        <dbReference type="Proteomes" id="UP000294599"/>
    </source>
</evidence>
<dbReference type="InterPro" id="IPR052708">
    <property type="entry name" value="PxpC"/>
</dbReference>
<dbReference type="Proteomes" id="UP000294599">
    <property type="component" value="Unassembled WGS sequence"/>
</dbReference>
<evidence type="ECO:0000313" key="5">
    <source>
        <dbReference type="EMBL" id="TCS99199.1"/>
    </source>
</evidence>
<keyword evidence="2" id="KW-0378">Hydrolase</keyword>